<name>A0A6G1J7Y8_9PLEO</name>
<evidence type="ECO:0000256" key="1">
    <source>
        <dbReference type="SAM" id="Phobius"/>
    </source>
</evidence>
<evidence type="ECO:0000259" key="2">
    <source>
        <dbReference type="Pfam" id="PF20237"/>
    </source>
</evidence>
<dbReference type="InterPro" id="IPR046529">
    <property type="entry name" value="DUF6594"/>
</dbReference>
<sequence length="252" mass="28817">MGPHLHEGMGIFKRFSKLNTLNLLYMQAELMNLEQELKVLAYIDTGIPDRQTFAISVRDMKQSPDSTQWRKVIEVRNMLRAYNKALREQAELSKMRDARDHDRDSIDHWIRIESGGDKFLSGCEARPWMPGSQRDLLSLSSRSTDDLFTRWIEEHVLPWLHWLFFYPWKKPMKGEEATNITHYGKAGLKRMARALQGVLSTLLPSLAVLALYHISDPIVRLGAIAAFSAAFSLVLALFTKARPIEMFAATAA</sequence>
<keyword evidence="1" id="KW-1133">Transmembrane helix</keyword>
<dbReference type="PANTHER" id="PTHR34502:SF5">
    <property type="entry name" value="DUF6594 DOMAIN-CONTAINING PROTEIN"/>
    <property type="match status" value="1"/>
</dbReference>
<evidence type="ECO:0000313" key="4">
    <source>
        <dbReference type="Proteomes" id="UP000799291"/>
    </source>
</evidence>
<keyword evidence="4" id="KW-1185">Reference proteome</keyword>
<accession>A0A6G1J7Y8</accession>
<dbReference type="PANTHER" id="PTHR34502">
    <property type="entry name" value="DUF6594 DOMAIN-CONTAINING PROTEIN-RELATED"/>
    <property type="match status" value="1"/>
</dbReference>
<proteinExistence type="predicted"/>
<keyword evidence="1" id="KW-0472">Membrane</keyword>
<dbReference type="Proteomes" id="UP000799291">
    <property type="component" value="Unassembled WGS sequence"/>
</dbReference>
<feature type="domain" description="DUF6594" evidence="2">
    <location>
        <begin position="9"/>
        <end position="252"/>
    </location>
</feature>
<dbReference type="OrthoDB" id="5342093at2759"/>
<dbReference type="Pfam" id="PF20237">
    <property type="entry name" value="DUF6594"/>
    <property type="match status" value="1"/>
</dbReference>
<reference evidence="3" key="1">
    <citation type="journal article" date="2020" name="Stud. Mycol.">
        <title>101 Dothideomycetes genomes: a test case for predicting lifestyles and emergence of pathogens.</title>
        <authorList>
            <person name="Haridas S."/>
            <person name="Albert R."/>
            <person name="Binder M."/>
            <person name="Bloem J."/>
            <person name="Labutti K."/>
            <person name="Salamov A."/>
            <person name="Andreopoulos B."/>
            <person name="Baker S."/>
            <person name="Barry K."/>
            <person name="Bills G."/>
            <person name="Bluhm B."/>
            <person name="Cannon C."/>
            <person name="Castanera R."/>
            <person name="Culley D."/>
            <person name="Daum C."/>
            <person name="Ezra D."/>
            <person name="Gonzalez J."/>
            <person name="Henrissat B."/>
            <person name="Kuo A."/>
            <person name="Liang C."/>
            <person name="Lipzen A."/>
            <person name="Lutzoni F."/>
            <person name="Magnuson J."/>
            <person name="Mondo S."/>
            <person name="Nolan M."/>
            <person name="Ohm R."/>
            <person name="Pangilinan J."/>
            <person name="Park H.-J."/>
            <person name="Ramirez L."/>
            <person name="Alfaro M."/>
            <person name="Sun H."/>
            <person name="Tritt A."/>
            <person name="Yoshinaga Y."/>
            <person name="Zwiers L.-H."/>
            <person name="Turgeon B."/>
            <person name="Goodwin S."/>
            <person name="Spatafora J."/>
            <person name="Crous P."/>
            <person name="Grigoriev I."/>
        </authorList>
    </citation>
    <scope>NUCLEOTIDE SEQUENCE</scope>
    <source>
        <strain evidence="3">CBS 122367</strain>
    </source>
</reference>
<dbReference type="AlphaFoldDB" id="A0A6G1J7Y8"/>
<evidence type="ECO:0000313" key="3">
    <source>
        <dbReference type="EMBL" id="KAF2686626.1"/>
    </source>
</evidence>
<gene>
    <name evidence="3" type="ORF">K458DRAFT_297185</name>
</gene>
<protein>
    <recommendedName>
        <fullName evidence="2">DUF6594 domain-containing protein</fullName>
    </recommendedName>
</protein>
<organism evidence="3 4">
    <name type="scientific">Lentithecium fluviatile CBS 122367</name>
    <dbReference type="NCBI Taxonomy" id="1168545"/>
    <lineage>
        <taxon>Eukaryota</taxon>
        <taxon>Fungi</taxon>
        <taxon>Dikarya</taxon>
        <taxon>Ascomycota</taxon>
        <taxon>Pezizomycotina</taxon>
        <taxon>Dothideomycetes</taxon>
        <taxon>Pleosporomycetidae</taxon>
        <taxon>Pleosporales</taxon>
        <taxon>Massarineae</taxon>
        <taxon>Lentitheciaceae</taxon>
        <taxon>Lentithecium</taxon>
    </lineage>
</organism>
<dbReference type="EMBL" id="MU005576">
    <property type="protein sequence ID" value="KAF2686626.1"/>
    <property type="molecule type" value="Genomic_DNA"/>
</dbReference>
<feature type="transmembrane region" description="Helical" evidence="1">
    <location>
        <begin position="218"/>
        <end position="238"/>
    </location>
</feature>
<keyword evidence="1" id="KW-0812">Transmembrane</keyword>